<dbReference type="Proteomes" id="UP001642409">
    <property type="component" value="Unassembled WGS sequence"/>
</dbReference>
<name>A0ABP1JED4_9EUKA</name>
<dbReference type="EMBL" id="CAXDID020000134">
    <property type="protein sequence ID" value="CAL6036658.1"/>
    <property type="molecule type" value="Genomic_DNA"/>
</dbReference>
<evidence type="ECO:0000313" key="1">
    <source>
        <dbReference type="EMBL" id="CAL6036658.1"/>
    </source>
</evidence>
<accession>A0ABP1JED4</accession>
<sequence length="143" mass="16658">MLIHVQSQRANQLVAKLLKDKKCENQFLLNFIFLQIYALIQSVHSADYYSHCYSHSQNHNFHTVYINGDEFAKMIEILNTLLLLARVVRQSGLGAALGRKQTNNQIKMICVYFCWFKEILGVNIWQTQQTAQSKHRTEEKQIG</sequence>
<protein>
    <submittedName>
        <fullName evidence="1">Hypothetical_protein</fullName>
    </submittedName>
</protein>
<keyword evidence="2" id="KW-1185">Reference proteome</keyword>
<evidence type="ECO:0000313" key="2">
    <source>
        <dbReference type="Proteomes" id="UP001642409"/>
    </source>
</evidence>
<organism evidence="1 2">
    <name type="scientific">Hexamita inflata</name>
    <dbReference type="NCBI Taxonomy" id="28002"/>
    <lineage>
        <taxon>Eukaryota</taxon>
        <taxon>Metamonada</taxon>
        <taxon>Diplomonadida</taxon>
        <taxon>Hexamitidae</taxon>
        <taxon>Hexamitinae</taxon>
        <taxon>Hexamita</taxon>
    </lineage>
</organism>
<proteinExistence type="predicted"/>
<gene>
    <name evidence="1" type="ORF">HINF_LOCUS36517</name>
</gene>
<reference evidence="1 2" key="1">
    <citation type="submission" date="2024-07" db="EMBL/GenBank/DDBJ databases">
        <authorList>
            <person name="Akdeniz Z."/>
        </authorList>
    </citation>
    <scope>NUCLEOTIDE SEQUENCE [LARGE SCALE GENOMIC DNA]</scope>
</reference>
<comment type="caution">
    <text evidence="1">The sequence shown here is derived from an EMBL/GenBank/DDBJ whole genome shotgun (WGS) entry which is preliminary data.</text>
</comment>